<dbReference type="EMBL" id="NOII01000001">
    <property type="protein sequence ID" value="OYD58732.1"/>
    <property type="molecule type" value="Genomic_DNA"/>
</dbReference>
<name>A0A235FBX7_9BACL</name>
<organism evidence="1 2">
    <name type="scientific">Fictibacillus aquaticus</name>
    <dbReference type="NCBI Taxonomy" id="2021314"/>
    <lineage>
        <taxon>Bacteria</taxon>
        <taxon>Bacillati</taxon>
        <taxon>Bacillota</taxon>
        <taxon>Bacilli</taxon>
        <taxon>Bacillales</taxon>
        <taxon>Fictibacillaceae</taxon>
        <taxon>Fictibacillus</taxon>
    </lineage>
</organism>
<accession>A0A235FBX7</accession>
<evidence type="ECO:0000313" key="1">
    <source>
        <dbReference type="EMBL" id="OYD58732.1"/>
    </source>
</evidence>
<protein>
    <submittedName>
        <fullName evidence="1">Uncharacterized protein</fullName>
    </submittedName>
</protein>
<comment type="caution">
    <text evidence="1">The sequence shown here is derived from an EMBL/GenBank/DDBJ whole genome shotgun (WGS) entry which is preliminary data.</text>
</comment>
<dbReference type="AlphaFoldDB" id="A0A235FBX7"/>
<gene>
    <name evidence="1" type="ORF">CGZ90_02185</name>
</gene>
<dbReference type="RefSeq" id="WP_094250693.1">
    <property type="nucleotide sequence ID" value="NZ_JBHLXL010000001.1"/>
</dbReference>
<keyword evidence="2" id="KW-1185">Reference proteome</keyword>
<reference evidence="1 2" key="1">
    <citation type="submission" date="2017-07" db="EMBL/GenBank/DDBJ databases">
        <title>Fictibacillus sp. nov. GDSW-R2A3 Genome sequencing and assembly.</title>
        <authorList>
            <person name="Mayilraj S."/>
        </authorList>
    </citation>
    <scope>NUCLEOTIDE SEQUENCE [LARGE SCALE GENOMIC DNA]</scope>
    <source>
        <strain evidence="1 2">GDSW-R2A3</strain>
    </source>
</reference>
<dbReference type="OrthoDB" id="2361368at2"/>
<sequence>MAFGLTRKDLEEWKEKALCGEIAFLTHFWHDPRFPQFRSVTKAACCDVEKLKTWGGRHGLRPEYIHYRSDFPHFDLMGEKQLEIMKKENRLHEISRFLK</sequence>
<evidence type="ECO:0000313" key="2">
    <source>
        <dbReference type="Proteomes" id="UP000215059"/>
    </source>
</evidence>
<proteinExistence type="predicted"/>
<dbReference type="Proteomes" id="UP000215059">
    <property type="component" value="Unassembled WGS sequence"/>
</dbReference>